<dbReference type="PANTHER" id="PTHR33110">
    <property type="entry name" value="F-BOX/KELCH-REPEAT PROTEIN-RELATED"/>
    <property type="match status" value="1"/>
</dbReference>
<proteinExistence type="predicted"/>
<feature type="domain" description="KIB1-4 beta-propeller" evidence="1">
    <location>
        <begin position="359"/>
        <end position="640"/>
    </location>
</feature>
<evidence type="ECO:0000313" key="3">
    <source>
        <dbReference type="Proteomes" id="UP000007015"/>
    </source>
</evidence>
<dbReference type="HOGENOM" id="CLU_349315_0_0_1"/>
<dbReference type="Pfam" id="PF03478">
    <property type="entry name" value="Beta-prop_KIB1-4"/>
    <property type="match status" value="2"/>
</dbReference>
<protein>
    <recommendedName>
        <fullName evidence="1">KIB1-4 beta-propeller domain-containing protein</fullName>
    </recommendedName>
</protein>
<reference evidence="2 3" key="1">
    <citation type="journal article" date="2005" name="PLoS Biol.">
        <title>The genomes of Oryza sativa: a history of duplications.</title>
        <authorList>
            <person name="Yu J."/>
            <person name="Wang J."/>
            <person name="Lin W."/>
            <person name="Li S."/>
            <person name="Li H."/>
            <person name="Zhou J."/>
            <person name="Ni P."/>
            <person name="Dong W."/>
            <person name="Hu S."/>
            <person name="Zeng C."/>
            <person name="Zhang J."/>
            <person name="Zhang Y."/>
            <person name="Li R."/>
            <person name="Xu Z."/>
            <person name="Li S."/>
            <person name="Li X."/>
            <person name="Zheng H."/>
            <person name="Cong L."/>
            <person name="Lin L."/>
            <person name="Yin J."/>
            <person name="Geng J."/>
            <person name="Li G."/>
            <person name="Shi J."/>
            <person name="Liu J."/>
            <person name="Lv H."/>
            <person name="Li J."/>
            <person name="Wang J."/>
            <person name="Deng Y."/>
            <person name="Ran L."/>
            <person name="Shi X."/>
            <person name="Wang X."/>
            <person name="Wu Q."/>
            <person name="Li C."/>
            <person name="Ren X."/>
            <person name="Wang J."/>
            <person name="Wang X."/>
            <person name="Li D."/>
            <person name="Liu D."/>
            <person name="Zhang X."/>
            <person name="Ji Z."/>
            <person name="Zhao W."/>
            <person name="Sun Y."/>
            <person name="Zhang Z."/>
            <person name="Bao J."/>
            <person name="Han Y."/>
            <person name="Dong L."/>
            <person name="Ji J."/>
            <person name="Chen P."/>
            <person name="Wu S."/>
            <person name="Liu J."/>
            <person name="Xiao Y."/>
            <person name="Bu D."/>
            <person name="Tan J."/>
            <person name="Yang L."/>
            <person name="Ye C."/>
            <person name="Zhang J."/>
            <person name="Xu J."/>
            <person name="Zhou Y."/>
            <person name="Yu Y."/>
            <person name="Zhang B."/>
            <person name="Zhuang S."/>
            <person name="Wei H."/>
            <person name="Liu B."/>
            <person name="Lei M."/>
            <person name="Yu H."/>
            <person name="Li Y."/>
            <person name="Xu H."/>
            <person name="Wei S."/>
            <person name="He X."/>
            <person name="Fang L."/>
            <person name="Zhang Z."/>
            <person name="Zhang Y."/>
            <person name="Huang X."/>
            <person name="Su Z."/>
            <person name="Tong W."/>
            <person name="Li J."/>
            <person name="Tong Z."/>
            <person name="Li S."/>
            <person name="Ye J."/>
            <person name="Wang L."/>
            <person name="Fang L."/>
            <person name="Lei T."/>
            <person name="Chen C."/>
            <person name="Chen H."/>
            <person name="Xu Z."/>
            <person name="Li H."/>
            <person name="Huang H."/>
            <person name="Zhang F."/>
            <person name="Xu H."/>
            <person name="Li N."/>
            <person name="Zhao C."/>
            <person name="Li S."/>
            <person name="Dong L."/>
            <person name="Huang Y."/>
            <person name="Li L."/>
            <person name="Xi Y."/>
            <person name="Qi Q."/>
            <person name="Li W."/>
            <person name="Zhang B."/>
            <person name="Hu W."/>
            <person name="Zhang Y."/>
            <person name="Tian X."/>
            <person name="Jiao Y."/>
            <person name="Liang X."/>
            <person name="Jin J."/>
            <person name="Gao L."/>
            <person name="Zheng W."/>
            <person name="Hao B."/>
            <person name="Liu S."/>
            <person name="Wang W."/>
            <person name="Yuan L."/>
            <person name="Cao M."/>
            <person name="McDermott J."/>
            <person name="Samudrala R."/>
            <person name="Wang J."/>
            <person name="Wong G.K."/>
            <person name="Yang H."/>
        </authorList>
    </citation>
    <scope>NUCLEOTIDE SEQUENCE [LARGE SCALE GENOMIC DNA]</scope>
    <source>
        <strain evidence="3">cv. 93-11</strain>
    </source>
</reference>
<sequence>MALQCSVAARSPPLPWLTLHHGTFLSISDGKIHRMPLPNDASCHGSIDNWLFLRDSNGGCSLMNLFSKVTLHLPKLASIWHDKMERAYRGSGILLCNEYTLLSYKFAVPLPLDSSPVPLVAVLINDPLHLYALSASGKLYILEISEGHEGKPEVSCINSMVDLAEEPVIRLFGYPFPLSHDDVLEDPRTLSFVVYEADLSNGSRMWRRVESLGGQALFVGTHGSKSVPAVECGAQEDCIYFISDYNRPYSANPLGDSGIYNMRNGMITPLVRLIMVSKQQSSSWADFQPELLGLVLRRLPSHADRVRLRAVCHPWRSNAEMQFVPPPHPWRSNGQMQPFPPPLPWLGLLDGTFLGIASCAIHCMTVPDDACCHGSLGNWLFLMKSDGGCSLMNPFSRAKLKLPKLATCNGVYIFKPHLHKLVAPSPLDSSPDSLVAVLTIDYCNLSTIFICQPPVTTDSSKGKKPLEYIADVAFFDGKLYAISKSRNLLILEITGSSGKKPTILAVDSLINSTDHISARPKTLLKVVVYICREYLVECRGRLLMVTRYIPSVAHPTGPDYYEHYRTAGFEVFKADLTNIPGRWRRVHNLGGQALFVGKHCSKAFPAGESGGAQEDCIYFMCDYPPPGFAADPLRDSGVYNMRDGMIKPLLTGIASELPHRVGQSRPTWLFPTDTM</sequence>
<dbReference type="PANTHER" id="PTHR33110:SF36">
    <property type="entry name" value="OS06G0148600 PROTEIN"/>
    <property type="match status" value="1"/>
</dbReference>
<dbReference type="OMA" id="DGAYDHT"/>
<dbReference type="STRING" id="39946.A2Y9D3"/>
<evidence type="ECO:0000259" key="1">
    <source>
        <dbReference type="Pfam" id="PF03478"/>
    </source>
</evidence>
<dbReference type="AlphaFoldDB" id="A2Y9D3"/>
<dbReference type="InterPro" id="IPR005174">
    <property type="entry name" value="KIB1-4_b-propeller"/>
</dbReference>
<keyword evidence="3" id="KW-1185">Reference proteome</keyword>
<organism evidence="2 3">
    <name type="scientific">Oryza sativa subsp. indica</name>
    <name type="common">Rice</name>
    <dbReference type="NCBI Taxonomy" id="39946"/>
    <lineage>
        <taxon>Eukaryota</taxon>
        <taxon>Viridiplantae</taxon>
        <taxon>Streptophyta</taxon>
        <taxon>Embryophyta</taxon>
        <taxon>Tracheophyta</taxon>
        <taxon>Spermatophyta</taxon>
        <taxon>Magnoliopsida</taxon>
        <taxon>Liliopsida</taxon>
        <taxon>Poales</taxon>
        <taxon>Poaceae</taxon>
        <taxon>BOP clade</taxon>
        <taxon>Oryzoideae</taxon>
        <taxon>Oryzeae</taxon>
        <taxon>Oryzinae</taxon>
        <taxon>Oryza</taxon>
        <taxon>Oryza sativa</taxon>
    </lineage>
</organism>
<dbReference type="Proteomes" id="UP000007015">
    <property type="component" value="Chromosome 6"/>
</dbReference>
<accession>A2Y9D3</accession>
<dbReference type="EMBL" id="CM000131">
    <property type="protein sequence ID" value="EAY99693.1"/>
    <property type="molecule type" value="Genomic_DNA"/>
</dbReference>
<dbReference type="Gramene" id="BGIOSGA022315-TA">
    <property type="protein sequence ID" value="BGIOSGA022315-PA"/>
    <property type="gene ID" value="BGIOSGA022315"/>
</dbReference>
<name>A2Y9D3_ORYSI</name>
<evidence type="ECO:0000313" key="2">
    <source>
        <dbReference type="EMBL" id="EAY99693.1"/>
    </source>
</evidence>
<gene>
    <name evidence="2" type="ORF">OsI_21675</name>
</gene>
<feature type="domain" description="KIB1-4 beta-propeller" evidence="1">
    <location>
        <begin position="24"/>
        <end position="261"/>
    </location>
</feature>